<dbReference type="Proteomes" id="UP001314263">
    <property type="component" value="Unassembled WGS sequence"/>
</dbReference>
<protein>
    <submittedName>
        <fullName evidence="1">Uncharacterized protein</fullName>
    </submittedName>
</protein>
<proteinExistence type="predicted"/>
<dbReference type="AlphaFoldDB" id="A0AAV1HZK7"/>
<gene>
    <name evidence="1" type="ORF">CVIRNUC_002661</name>
</gene>
<reference evidence="1 2" key="1">
    <citation type="submission" date="2023-10" db="EMBL/GenBank/DDBJ databases">
        <authorList>
            <person name="Maclean D."/>
            <person name="Macfadyen A."/>
        </authorList>
    </citation>
    <scope>NUCLEOTIDE SEQUENCE [LARGE SCALE GENOMIC DNA]</scope>
</reference>
<comment type="caution">
    <text evidence="1">The sequence shown here is derived from an EMBL/GenBank/DDBJ whole genome shotgun (WGS) entry which is preliminary data.</text>
</comment>
<evidence type="ECO:0000313" key="1">
    <source>
        <dbReference type="EMBL" id="CAK0758968.1"/>
    </source>
</evidence>
<sequence length="168" mass="19281">MTSLPAVLLREPPLRQPALRFQSFGTAELPLQLSKALVQATSLKLRSEQGMYLLVPDEASCQQLLITTPQQLQWEWLSANGRSTSWHYENAPFDSFPIKFGSLLGTGFVEMLQGCSRQDTQHQFRREEAAHICMTKPGIPDQWCYQWECCCGACELCLWDIWRESIWP</sequence>
<keyword evidence="2" id="KW-1185">Reference proteome</keyword>
<dbReference type="EMBL" id="CAUYUE010000003">
    <property type="protein sequence ID" value="CAK0758968.1"/>
    <property type="molecule type" value="Genomic_DNA"/>
</dbReference>
<evidence type="ECO:0000313" key="2">
    <source>
        <dbReference type="Proteomes" id="UP001314263"/>
    </source>
</evidence>
<organism evidence="1 2">
    <name type="scientific">Coccomyxa viridis</name>
    <dbReference type="NCBI Taxonomy" id="1274662"/>
    <lineage>
        <taxon>Eukaryota</taxon>
        <taxon>Viridiplantae</taxon>
        <taxon>Chlorophyta</taxon>
        <taxon>core chlorophytes</taxon>
        <taxon>Trebouxiophyceae</taxon>
        <taxon>Trebouxiophyceae incertae sedis</taxon>
        <taxon>Coccomyxaceae</taxon>
        <taxon>Coccomyxa</taxon>
    </lineage>
</organism>
<accession>A0AAV1HZK7</accession>
<name>A0AAV1HZK7_9CHLO</name>